<dbReference type="EMBL" id="JARBDR010000917">
    <property type="protein sequence ID" value="KAJ8303408.1"/>
    <property type="molecule type" value="Genomic_DNA"/>
</dbReference>
<accession>A0ABQ9EDM3</accession>
<organism evidence="1 2">
    <name type="scientific">Tegillarca granosa</name>
    <name type="common">Malaysian cockle</name>
    <name type="synonym">Anadara granosa</name>
    <dbReference type="NCBI Taxonomy" id="220873"/>
    <lineage>
        <taxon>Eukaryota</taxon>
        <taxon>Metazoa</taxon>
        <taxon>Spiralia</taxon>
        <taxon>Lophotrochozoa</taxon>
        <taxon>Mollusca</taxon>
        <taxon>Bivalvia</taxon>
        <taxon>Autobranchia</taxon>
        <taxon>Pteriomorphia</taxon>
        <taxon>Arcoida</taxon>
        <taxon>Arcoidea</taxon>
        <taxon>Arcidae</taxon>
        <taxon>Tegillarca</taxon>
    </lineage>
</organism>
<sequence length="78" mass="9133">MGYPNVIESINGTQIKIFKPKNHEMDNVNRKGFHSINVQEIINKLSVYTHQESFRNDNHELIIFDKMIISKKIFGTTQ</sequence>
<name>A0ABQ9EDM3_TEGGR</name>
<reference evidence="1 2" key="1">
    <citation type="submission" date="2022-12" db="EMBL/GenBank/DDBJ databases">
        <title>Chromosome-level genome of Tegillarca granosa.</title>
        <authorList>
            <person name="Kim J."/>
        </authorList>
    </citation>
    <scope>NUCLEOTIDE SEQUENCE [LARGE SCALE GENOMIC DNA]</scope>
    <source>
        <strain evidence="1">Teg-2019</strain>
        <tissue evidence="1">Adductor muscle</tissue>
    </source>
</reference>
<comment type="caution">
    <text evidence="1">The sequence shown here is derived from an EMBL/GenBank/DDBJ whole genome shotgun (WGS) entry which is preliminary data.</text>
</comment>
<evidence type="ECO:0000313" key="2">
    <source>
        <dbReference type="Proteomes" id="UP001217089"/>
    </source>
</evidence>
<gene>
    <name evidence="1" type="ORF">KUTeg_019804</name>
</gene>
<keyword evidence="2" id="KW-1185">Reference proteome</keyword>
<protein>
    <submittedName>
        <fullName evidence="1">Uncharacterized protein</fullName>
    </submittedName>
</protein>
<dbReference type="Proteomes" id="UP001217089">
    <property type="component" value="Unassembled WGS sequence"/>
</dbReference>
<proteinExistence type="predicted"/>
<evidence type="ECO:0000313" key="1">
    <source>
        <dbReference type="EMBL" id="KAJ8303408.1"/>
    </source>
</evidence>